<dbReference type="InterPro" id="IPR031977">
    <property type="entry name" value="DUF4783"/>
</dbReference>
<dbReference type="AlphaFoldDB" id="A0A645HLV3"/>
<dbReference type="Pfam" id="PF16022">
    <property type="entry name" value="DUF4783"/>
    <property type="match status" value="1"/>
</dbReference>
<proteinExistence type="predicted"/>
<evidence type="ECO:0000313" key="1">
    <source>
        <dbReference type="EMBL" id="MPN39422.1"/>
    </source>
</evidence>
<gene>
    <name evidence="1" type="ORF">SDC9_186950</name>
</gene>
<reference evidence="1" key="1">
    <citation type="submission" date="2019-08" db="EMBL/GenBank/DDBJ databases">
        <authorList>
            <person name="Kucharzyk K."/>
            <person name="Murdoch R.W."/>
            <person name="Higgins S."/>
            <person name="Loffler F."/>
        </authorList>
    </citation>
    <scope>NUCLEOTIDE SEQUENCE</scope>
</reference>
<protein>
    <recommendedName>
        <fullName evidence="2">DUF4783 domain-containing protein</fullName>
    </recommendedName>
</protein>
<name>A0A645HLV3_9ZZZZ</name>
<dbReference type="Gene3D" id="3.10.450.50">
    <property type="match status" value="1"/>
</dbReference>
<sequence length="133" mass="14682">MRSLFTVLVATIIPFCALSAQNSGEHQDVFVPISKYIQSGDAEKLSAWFASNLEIDILGNINVTSKAQAKQVIKDFFSNNTPKAFTVVHRSGKPPMKYAIGNLSAGGQKFRVTLFVKTQDDGNFIQSIRIEKE</sequence>
<comment type="caution">
    <text evidence="1">The sequence shown here is derived from an EMBL/GenBank/DDBJ whole genome shotgun (WGS) entry which is preliminary data.</text>
</comment>
<evidence type="ECO:0008006" key="2">
    <source>
        <dbReference type="Google" id="ProtNLM"/>
    </source>
</evidence>
<organism evidence="1">
    <name type="scientific">bioreactor metagenome</name>
    <dbReference type="NCBI Taxonomy" id="1076179"/>
    <lineage>
        <taxon>unclassified sequences</taxon>
        <taxon>metagenomes</taxon>
        <taxon>ecological metagenomes</taxon>
    </lineage>
</organism>
<dbReference type="EMBL" id="VSSQ01095227">
    <property type="protein sequence ID" value="MPN39422.1"/>
    <property type="molecule type" value="Genomic_DNA"/>
</dbReference>
<accession>A0A645HLV3</accession>